<keyword evidence="1" id="KW-0732">Signal</keyword>
<dbReference type="RefSeq" id="WP_187761490.1">
    <property type="nucleotide sequence ID" value="NZ_CP061038.1"/>
</dbReference>
<sequence>MIRRFLATVAVALGLSAGAAGATGAKPDYSAVTSREAADRLVSQDKLFKILLFPAEFGGEARPENIVYVPGGIPGIKDQLTGTLVRFVKQDLIDNLRVEPEYKGHSLVPARIRMFTTHKDKAGSFNPVIEIW</sequence>
<organism evidence="2 3">
    <name type="scientific">Sphingomonas alpina</name>
    <dbReference type="NCBI Taxonomy" id="653931"/>
    <lineage>
        <taxon>Bacteria</taxon>
        <taxon>Pseudomonadati</taxon>
        <taxon>Pseudomonadota</taxon>
        <taxon>Alphaproteobacteria</taxon>
        <taxon>Sphingomonadales</taxon>
        <taxon>Sphingomonadaceae</taxon>
        <taxon>Sphingomonas</taxon>
    </lineage>
</organism>
<evidence type="ECO:0000313" key="2">
    <source>
        <dbReference type="EMBL" id="QNQ09167.1"/>
    </source>
</evidence>
<protein>
    <submittedName>
        <fullName evidence="2">Uncharacterized protein</fullName>
    </submittedName>
</protein>
<dbReference type="KEGG" id="spap:H3Z74_21225"/>
<reference evidence="2 3" key="1">
    <citation type="submission" date="2020-09" db="EMBL/GenBank/DDBJ databases">
        <title>Sphingomonas sp., a new species isolated from pork steak.</title>
        <authorList>
            <person name="Heidler von Heilborn D."/>
        </authorList>
    </citation>
    <scope>NUCLEOTIDE SEQUENCE [LARGE SCALE GENOMIC DNA]</scope>
    <source>
        <strain evidence="3">S8-3T</strain>
    </source>
</reference>
<feature type="signal peptide" evidence="1">
    <location>
        <begin position="1"/>
        <end position="22"/>
    </location>
</feature>
<evidence type="ECO:0000256" key="1">
    <source>
        <dbReference type="SAM" id="SignalP"/>
    </source>
</evidence>
<gene>
    <name evidence="2" type="ORF">H3Z74_21225</name>
</gene>
<dbReference type="EMBL" id="CP061038">
    <property type="protein sequence ID" value="QNQ09167.1"/>
    <property type="molecule type" value="Genomic_DNA"/>
</dbReference>
<name>A0A7H0LHL4_9SPHN</name>
<feature type="chain" id="PRO_5028905775" evidence="1">
    <location>
        <begin position="23"/>
        <end position="132"/>
    </location>
</feature>
<evidence type="ECO:0000313" key="3">
    <source>
        <dbReference type="Proteomes" id="UP000516148"/>
    </source>
</evidence>
<accession>A0A7H0LHL4</accession>
<dbReference type="Proteomes" id="UP000516148">
    <property type="component" value="Chromosome"/>
</dbReference>
<dbReference type="AlphaFoldDB" id="A0A7H0LHL4"/>
<proteinExistence type="predicted"/>
<keyword evidence="3" id="KW-1185">Reference proteome</keyword>